<dbReference type="Proteomes" id="UP000219338">
    <property type="component" value="Unassembled WGS sequence"/>
</dbReference>
<gene>
    <name evidence="2" type="ORF">ARMOST_06847</name>
</gene>
<dbReference type="OMA" id="CPPEICK"/>
<dbReference type="EMBL" id="FUEG01000004">
    <property type="protein sequence ID" value="SJL03491.1"/>
    <property type="molecule type" value="Genomic_DNA"/>
</dbReference>
<sequence length="304" mass="35197">MNGAHNAPNLPCEIWLEIFKLACLDSRSGSALSLVCRLFYNLAKETRFHNVFIYGLSQLNALYSAFHKISPAHRRVYHFYFDMETHPDDSESSKKELAAYRSNRAVFDFYQDHLYERLIRMMSPTLETFHVYHSGFCACDMLPPVPLPFLVELTFRGPFPVHASENEQLLPVFPRLRYLRYEDFDDYPPDLFSRLARQAPSLTHLYLKPARPSRRLYAELEISLNRAKDEYLHPCMHMDFPLSVRRVDIEVGPEVFSVTKGMMNLHGMTLERLSSVTCGDTKVVVTINRSVAQTVAKRSANQHE</sequence>
<keyword evidence="3" id="KW-1185">Reference proteome</keyword>
<organism evidence="2 3">
    <name type="scientific">Armillaria ostoyae</name>
    <name type="common">Armillaria root rot fungus</name>
    <dbReference type="NCBI Taxonomy" id="47428"/>
    <lineage>
        <taxon>Eukaryota</taxon>
        <taxon>Fungi</taxon>
        <taxon>Dikarya</taxon>
        <taxon>Basidiomycota</taxon>
        <taxon>Agaricomycotina</taxon>
        <taxon>Agaricomycetes</taxon>
        <taxon>Agaricomycetidae</taxon>
        <taxon>Agaricales</taxon>
        <taxon>Marasmiineae</taxon>
        <taxon>Physalacriaceae</taxon>
        <taxon>Armillaria</taxon>
    </lineage>
</organism>
<reference evidence="3" key="1">
    <citation type="journal article" date="2017" name="Nat. Ecol. Evol.">
        <title>Genome expansion and lineage-specific genetic innovations in the forest pathogenic fungi Armillaria.</title>
        <authorList>
            <person name="Sipos G."/>
            <person name="Prasanna A.N."/>
            <person name="Walter M.C."/>
            <person name="O'Connor E."/>
            <person name="Balint B."/>
            <person name="Krizsan K."/>
            <person name="Kiss B."/>
            <person name="Hess J."/>
            <person name="Varga T."/>
            <person name="Slot J."/>
            <person name="Riley R."/>
            <person name="Boka B."/>
            <person name="Rigling D."/>
            <person name="Barry K."/>
            <person name="Lee J."/>
            <person name="Mihaltcheva S."/>
            <person name="LaButti K."/>
            <person name="Lipzen A."/>
            <person name="Waldron R."/>
            <person name="Moloney N.M."/>
            <person name="Sperisen C."/>
            <person name="Kredics L."/>
            <person name="Vagvoelgyi C."/>
            <person name="Patrignani A."/>
            <person name="Fitzpatrick D."/>
            <person name="Nagy I."/>
            <person name="Doyle S."/>
            <person name="Anderson J.B."/>
            <person name="Grigoriev I.V."/>
            <person name="Gueldener U."/>
            <person name="Muensterkoetter M."/>
            <person name="Nagy L.G."/>
        </authorList>
    </citation>
    <scope>NUCLEOTIDE SEQUENCE [LARGE SCALE GENOMIC DNA]</scope>
    <source>
        <strain evidence="3">C18/9</strain>
    </source>
</reference>
<dbReference type="InterPro" id="IPR001810">
    <property type="entry name" value="F-box_dom"/>
</dbReference>
<dbReference type="OrthoDB" id="2748701at2759"/>
<dbReference type="InterPro" id="IPR036047">
    <property type="entry name" value="F-box-like_dom_sf"/>
</dbReference>
<dbReference type="STRING" id="47428.A0A284R444"/>
<protein>
    <recommendedName>
        <fullName evidence="1">F-box domain-containing protein</fullName>
    </recommendedName>
</protein>
<name>A0A284R444_ARMOS</name>
<dbReference type="SUPFAM" id="SSF81383">
    <property type="entry name" value="F-box domain"/>
    <property type="match status" value="1"/>
</dbReference>
<evidence type="ECO:0000313" key="3">
    <source>
        <dbReference type="Proteomes" id="UP000219338"/>
    </source>
</evidence>
<feature type="domain" description="F-box" evidence="1">
    <location>
        <begin position="9"/>
        <end position="46"/>
    </location>
</feature>
<dbReference type="Pfam" id="PF12937">
    <property type="entry name" value="F-box-like"/>
    <property type="match status" value="1"/>
</dbReference>
<dbReference type="AlphaFoldDB" id="A0A284R444"/>
<evidence type="ECO:0000259" key="1">
    <source>
        <dbReference type="Pfam" id="PF12937"/>
    </source>
</evidence>
<proteinExistence type="predicted"/>
<evidence type="ECO:0000313" key="2">
    <source>
        <dbReference type="EMBL" id="SJL03491.1"/>
    </source>
</evidence>
<accession>A0A284R444</accession>